<gene>
    <name evidence="1" type="ORF">ACFO5W_06265</name>
</gene>
<dbReference type="RefSeq" id="WP_266150940.1">
    <property type="nucleotide sequence ID" value="NZ_CP064028.1"/>
</dbReference>
<evidence type="ECO:0000313" key="2">
    <source>
        <dbReference type="Proteomes" id="UP001595961"/>
    </source>
</evidence>
<dbReference type="Proteomes" id="UP001595961">
    <property type="component" value="Unassembled WGS sequence"/>
</dbReference>
<accession>A0ABV9BZS9</accession>
<dbReference type="EMBL" id="JBHSGA010000011">
    <property type="protein sequence ID" value="MFC4526239.1"/>
    <property type="molecule type" value="Genomic_DNA"/>
</dbReference>
<keyword evidence="2" id="KW-1185">Reference proteome</keyword>
<protein>
    <recommendedName>
        <fullName evidence="3">DNA-binding protein</fullName>
    </recommendedName>
</protein>
<name>A0ABV9BZS9_9GAMM</name>
<sequence length="106" mass="12363">MIELAPDNADLRERVIWVINEFVGAWRKYQYLEKRTGISARKWQNVCNRVQQPSIEMIAALAEERPYFLAWMVTGRSTTIIQVDPTKEGWMNKVVQQRIVKPSAQA</sequence>
<proteinExistence type="predicted"/>
<evidence type="ECO:0000313" key="1">
    <source>
        <dbReference type="EMBL" id="MFC4526239.1"/>
    </source>
</evidence>
<organism evidence="1 2">
    <name type="scientific">Dyella halodurans</name>
    <dbReference type="NCBI Taxonomy" id="1920171"/>
    <lineage>
        <taxon>Bacteria</taxon>
        <taxon>Pseudomonadati</taxon>
        <taxon>Pseudomonadota</taxon>
        <taxon>Gammaproteobacteria</taxon>
        <taxon>Lysobacterales</taxon>
        <taxon>Rhodanobacteraceae</taxon>
        <taxon>Dyella</taxon>
    </lineage>
</organism>
<comment type="caution">
    <text evidence="1">The sequence shown here is derived from an EMBL/GenBank/DDBJ whole genome shotgun (WGS) entry which is preliminary data.</text>
</comment>
<evidence type="ECO:0008006" key="3">
    <source>
        <dbReference type="Google" id="ProtNLM"/>
    </source>
</evidence>
<reference evidence="2" key="1">
    <citation type="journal article" date="2019" name="Int. J. Syst. Evol. Microbiol.">
        <title>The Global Catalogue of Microorganisms (GCM) 10K type strain sequencing project: providing services to taxonomists for standard genome sequencing and annotation.</title>
        <authorList>
            <consortium name="The Broad Institute Genomics Platform"/>
            <consortium name="The Broad Institute Genome Sequencing Center for Infectious Disease"/>
            <person name="Wu L."/>
            <person name="Ma J."/>
        </authorList>
    </citation>
    <scope>NUCLEOTIDE SEQUENCE [LARGE SCALE GENOMIC DNA]</scope>
    <source>
        <strain evidence="2">CCM 4481</strain>
    </source>
</reference>